<evidence type="ECO:0000313" key="7">
    <source>
        <dbReference type="Proteomes" id="UP000196365"/>
    </source>
</evidence>
<dbReference type="PIRSF" id="PIRSF037489">
    <property type="entry name" value="UCP037489_NIF3_YqfO"/>
    <property type="match status" value="1"/>
</dbReference>
<reference evidence="6 7" key="1">
    <citation type="submission" date="2017-02" db="EMBL/GenBank/DDBJ databases">
        <authorList>
            <person name="Peterson S.W."/>
        </authorList>
    </citation>
    <scope>NUCLEOTIDE SEQUENCE [LARGE SCALE GENOMIC DNA]</scope>
    <source>
        <strain evidence="6 7">DSM 15102</strain>
    </source>
</reference>
<dbReference type="InterPro" id="IPR015867">
    <property type="entry name" value="N-reg_PII/ATP_PRibTrfase_C"/>
</dbReference>
<dbReference type="NCBIfam" id="TIGR00486">
    <property type="entry name" value="YbgI_SA1388"/>
    <property type="match status" value="1"/>
</dbReference>
<dbReference type="SUPFAM" id="SSF102705">
    <property type="entry name" value="NIF3 (NGG1p interacting factor 3)-like"/>
    <property type="match status" value="1"/>
</dbReference>
<dbReference type="Gene3D" id="3.40.1390.30">
    <property type="entry name" value="NIF3 (NGG1p interacting factor 3)-like"/>
    <property type="match status" value="2"/>
</dbReference>
<dbReference type="EMBL" id="FUWV01000001">
    <property type="protein sequence ID" value="SJZ32977.1"/>
    <property type="molecule type" value="Genomic_DNA"/>
</dbReference>
<feature type="binding site" evidence="5">
    <location>
        <position position="331"/>
    </location>
    <ligand>
        <name>a divalent metal cation</name>
        <dbReference type="ChEBI" id="CHEBI:60240"/>
        <label>1</label>
    </ligand>
</feature>
<comment type="similarity">
    <text evidence="1 4">Belongs to the GTP cyclohydrolase I type 2/NIF3 family.</text>
</comment>
<dbReference type="GO" id="GO:0046872">
    <property type="term" value="F:metal ion binding"/>
    <property type="evidence" value="ECO:0007669"/>
    <property type="project" value="UniProtKB-UniRule"/>
</dbReference>
<feature type="binding site" evidence="5">
    <location>
        <position position="335"/>
    </location>
    <ligand>
        <name>a divalent metal cation</name>
        <dbReference type="ChEBI" id="CHEBI:60240"/>
        <label>1</label>
    </ligand>
</feature>
<dbReference type="FunFam" id="3.30.70.120:FF:000006">
    <property type="entry name" value="GTP cyclohydrolase 1 type 2 homolog"/>
    <property type="match status" value="1"/>
</dbReference>
<dbReference type="FunFam" id="3.40.1390.30:FF:000001">
    <property type="entry name" value="GTP cyclohydrolase 1 type 2"/>
    <property type="match status" value="1"/>
</dbReference>
<dbReference type="InterPro" id="IPR002678">
    <property type="entry name" value="DUF34/NIF3"/>
</dbReference>
<keyword evidence="3 4" id="KW-0479">Metal-binding</keyword>
<dbReference type="Gene3D" id="3.30.70.120">
    <property type="match status" value="1"/>
</dbReference>
<dbReference type="Proteomes" id="UP000196365">
    <property type="component" value="Unassembled WGS sequence"/>
</dbReference>
<name>A0A1T4JSE5_9FIRM</name>
<organism evidence="6 7">
    <name type="scientific">Garciella nitratireducens DSM 15102</name>
    <dbReference type="NCBI Taxonomy" id="1121911"/>
    <lineage>
        <taxon>Bacteria</taxon>
        <taxon>Bacillati</taxon>
        <taxon>Bacillota</taxon>
        <taxon>Clostridia</taxon>
        <taxon>Eubacteriales</taxon>
        <taxon>Eubacteriaceae</taxon>
        <taxon>Garciella</taxon>
    </lineage>
</organism>
<accession>A0A1T4JSE5</accession>
<dbReference type="RefSeq" id="WP_087677500.1">
    <property type="nucleotide sequence ID" value="NZ_FUWV01000001.1"/>
</dbReference>
<keyword evidence="7" id="KW-1185">Reference proteome</keyword>
<evidence type="ECO:0000313" key="6">
    <source>
        <dbReference type="EMBL" id="SJZ32977.1"/>
    </source>
</evidence>
<dbReference type="InterPro" id="IPR017221">
    <property type="entry name" value="DUF34/NIF3_bac"/>
</dbReference>
<gene>
    <name evidence="6" type="ORF">SAMN02745973_00037</name>
</gene>
<evidence type="ECO:0000256" key="2">
    <source>
        <dbReference type="ARBA" id="ARBA00022112"/>
    </source>
</evidence>
<dbReference type="PANTHER" id="PTHR13799:SF14">
    <property type="entry name" value="GTP CYCLOHYDROLASE 1 TYPE 2 HOMOLOG"/>
    <property type="match status" value="1"/>
</dbReference>
<dbReference type="Pfam" id="PF01784">
    <property type="entry name" value="DUF34_NIF3"/>
    <property type="match status" value="1"/>
</dbReference>
<evidence type="ECO:0000256" key="5">
    <source>
        <dbReference type="PIRSR" id="PIRSR602678-1"/>
    </source>
</evidence>
<proteinExistence type="inferred from homology"/>
<sequence length="372" mass="42334">MSVKCQNVMNIIEKLAPKILAEDWDNVGLQVGDPRADIEKILICLDLTEEVLKEAIQEKANMIITHHPFIFKPLKNIRMDLSSGNMIKQLIKKEINLYTAHTNLDIAENGLNDMLAEKLSLKYIETLFPIRQEKLFKIVVFVPKGYEDKIRDAMGKQGAGWIGNYSNCTFQTLGIGTFKPLNGTNPFIGSMGKIEKVEEVRIETIVTQKNIFKTLNAIIKVHPYEEVAYDIYPLENQGKKYGLGRIGEYEQFISYEEFLSILKSTLKIKHLRIAGVRKEFIKKVALCTGSGAEYMNRAAMLGADIFITGDLKYHEAQQAKNLDMTVIDAGHFATESIVMEGLKKYLDKEFIGMKKNIDIIVSKVNRDFIQWE</sequence>
<dbReference type="AlphaFoldDB" id="A0A1T4JSE5"/>
<feature type="binding site" evidence="5">
    <location>
        <position position="105"/>
    </location>
    <ligand>
        <name>a divalent metal cation</name>
        <dbReference type="ChEBI" id="CHEBI:60240"/>
        <label>1</label>
    </ligand>
</feature>
<dbReference type="OrthoDB" id="9792792at2"/>
<evidence type="ECO:0000256" key="4">
    <source>
        <dbReference type="PIRNR" id="PIRNR037489"/>
    </source>
</evidence>
<evidence type="ECO:0000256" key="1">
    <source>
        <dbReference type="ARBA" id="ARBA00006964"/>
    </source>
</evidence>
<protein>
    <recommendedName>
        <fullName evidence="2 4">GTP cyclohydrolase 1 type 2 homolog</fullName>
    </recommendedName>
</protein>
<feature type="binding site" evidence="5">
    <location>
        <position position="67"/>
    </location>
    <ligand>
        <name>a divalent metal cation</name>
        <dbReference type="ChEBI" id="CHEBI:60240"/>
        <label>1</label>
    </ligand>
</feature>
<dbReference type="InterPro" id="IPR036069">
    <property type="entry name" value="DUF34/NIF3_sf"/>
</dbReference>
<dbReference type="PANTHER" id="PTHR13799">
    <property type="entry name" value="NGG1 INTERACTING FACTOR 3"/>
    <property type="match status" value="1"/>
</dbReference>
<dbReference type="GO" id="GO:0005737">
    <property type="term" value="C:cytoplasm"/>
    <property type="evidence" value="ECO:0007669"/>
    <property type="project" value="TreeGrafter"/>
</dbReference>
<evidence type="ECO:0000256" key="3">
    <source>
        <dbReference type="ARBA" id="ARBA00022723"/>
    </source>
</evidence>
<feature type="binding site" evidence="5">
    <location>
        <position position="66"/>
    </location>
    <ligand>
        <name>a divalent metal cation</name>
        <dbReference type="ChEBI" id="CHEBI:60240"/>
        <label>1</label>
    </ligand>
</feature>